<evidence type="ECO:0000313" key="1">
    <source>
        <dbReference type="EMBL" id="GEY19237.1"/>
    </source>
</evidence>
<dbReference type="GO" id="GO:0003964">
    <property type="term" value="F:RNA-directed DNA polymerase activity"/>
    <property type="evidence" value="ECO:0007669"/>
    <property type="project" value="UniProtKB-KW"/>
</dbReference>
<keyword evidence="1" id="KW-0808">Transferase</keyword>
<keyword evidence="1" id="KW-0548">Nucleotidyltransferase</keyword>
<gene>
    <name evidence="1" type="ORF">Tci_391211</name>
</gene>
<dbReference type="EMBL" id="BKCJ010158803">
    <property type="protein sequence ID" value="GEY19237.1"/>
    <property type="molecule type" value="Genomic_DNA"/>
</dbReference>
<protein>
    <submittedName>
        <fullName evidence="1">Reverse transcriptase domain, reverse transcriptase zinc-binding domain protein</fullName>
    </submittedName>
</protein>
<accession>A0A699HHU3</accession>
<dbReference type="AlphaFoldDB" id="A0A699HHU3"/>
<sequence>MWFDKWVNPCPLRDMLTVKNIVRFDISLSDTVSALISNGSWRWPHDWSTRFLNVVNIPVRKINNDLDDEIVWRDVRGGFQRFSVPPRLVDVLAFLISSKGSSVSNVISCTMLAAMTYYLWNEQNSRLFKKKKSTADQIVQ</sequence>
<comment type="caution">
    <text evidence="1">The sequence shown here is derived from an EMBL/GenBank/DDBJ whole genome shotgun (WGS) entry which is preliminary data.</text>
</comment>
<proteinExistence type="predicted"/>
<organism evidence="1">
    <name type="scientific">Tanacetum cinerariifolium</name>
    <name type="common">Dalmatian daisy</name>
    <name type="synonym">Chrysanthemum cinerariifolium</name>
    <dbReference type="NCBI Taxonomy" id="118510"/>
    <lineage>
        <taxon>Eukaryota</taxon>
        <taxon>Viridiplantae</taxon>
        <taxon>Streptophyta</taxon>
        <taxon>Embryophyta</taxon>
        <taxon>Tracheophyta</taxon>
        <taxon>Spermatophyta</taxon>
        <taxon>Magnoliopsida</taxon>
        <taxon>eudicotyledons</taxon>
        <taxon>Gunneridae</taxon>
        <taxon>Pentapetalae</taxon>
        <taxon>asterids</taxon>
        <taxon>campanulids</taxon>
        <taxon>Asterales</taxon>
        <taxon>Asteraceae</taxon>
        <taxon>Asteroideae</taxon>
        <taxon>Anthemideae</taxon>
        <taxon>Anthemidinae</taxon>
        <taxon>Tanacetum</taxon>
    </lineage>
</organism>
<reference evidence="1" key="1">
    <citation type="journal article" date="2019" name="Sci. Rep.">
        <title>Draft genome of Tanacetum cinerariifolium, the natural source of mosquito coil.</title>
        <authorList>
            <person name="Yamashiro T."/>
            <person name="Shiraishi A."/>
            <person name="Satake H."/>
            <person name="Nakayama K."/>
        </authorList>
    </citation>
    <scope>NUCLEOTIDE SEQUENCE</scope>
</reference>
<name>A0A699HHU3_TANCI</name>
<keyword evidence="1" id="KW-0695">RNA-directed DNA polymerase</keyword>